<keyword evidence="1" id="KW-0472">Membrane</keyword>
<dbReference type="Proteomes" id="UP000682892">
    <property type="component" value="Unassembled WGS sequence"/>
</dbReference>
<protein>
    <submittedName>
        <fullName evidence="2">AAEL016994-PA</fullName>
    </submittedName>
</protein>
<keyword evidence="1" id="KW-1133">Transmembrane helix</keyword>
<evidence type="ECO:0000313" key="3">
    <source>
        <dbReference type="Proteomes" id="UP000682892"/>
    </source>
</evidence>
<dbReference type="AlphaFoldDB" id="J9HT14"/>
<feature type="transmembrane region" description="Helical" evidence="1">
    <location>
        <begin position="25"/>
        <end position="46"/>
    </location>
</feature>
<dbReference type="EMBL" id="CH477537">
    <property type="protein sequence ID" value="EJY57778.1"/>
    <property type="molecule type" value="Genomic_DNA"/>
</dbReference>
<gene>
    <name evidence="2" type="ORF">AaeL_AAEL016994</name>
</gene>
<reference evidence="2" key="2">
    <citation type="journal article" date="2007" name="Science">
        <title>Genome sequence of Aedes aegypti, a major arbovirus vector.</title>
        <authorList>
            <person name="Nene V."/>
            <person name="Wortman J.R."/>
            <person name="Lawson D."/>
            <person name="Haas B."/>
            <person name="Kodira C."/>
            <person name="Tu Z.J."/>
            <person name="Loftus B."/>
            <person name="Xi Z."/>
            <person name="Megy K."/>
            <person name="Grabherr M."/>
            <person name="Ren Q."/>
            <person name="Zdobnov E.M."/>
            <person name="Lobo N.F."/>
            <person name="Campbell K.S."/>
            <person name="Brown S.E."/>
            <person name="Bonaldo M.F."/>
            <person name="Zhu J."/>
            <person name="Sinkins S.P."/>
            <person name="Hogenkamp D.G."/>
            <person name="Amedeo P."/>
            <person name="Arensburger P."/>
            <person name="Atkinson P.W."/>
            <person name="Bidwell S."/>
            <person name="Biedler J."/>
            <person name="Birney E."/>
            <person name="Bruggner R.V."/>
            <person name="Costas J."/>
            <person name="Coy M.R."/>
            <person name="Crabtree J."/>
            <person name="Crawford M."/>
            <person name="Debruyn B."/>
            <person name="Decaprio D."/>
            <person name="Eiglmeier K."/>
            <person name="Eisenstadt E."/>
            <person name="El-Dorry H."/>
            <person name="Gelbart W.M."/>
            <person name="Gomes S.L."/>
            <person name="Hammond M."/>
            <person name="Hannick L.I."/>
            <person name="Hogan J.R."/>
            <person name="Holmes M.H."/>
            <person name="Jaffe D."/>
            <person name="Johnston J.S."/>
            <person name="Kennedy R.C."/>
            <person name="Koo H."/>
            <person name="Kravitz S."/>
            <person name="Kriventseva E.V."/>
            <person name="Kulp D."/>
            <person name="Labutti K."/>
            <person name="Lee E."/>
            <person name="Li S."/>
            <person name="Lovin D.D."/>
            <person name="Mao C."/>
            <person name="Mauceli E."/>
            <person name="Menck C.F."/>
            <person name="Miller J.R."/>
            <person name="Montgomery P."/>
            <person name="Mori A."/>
            <person name="Nascimento A.L."/>
            <person name="Naveira H.F."/>
            <person name="Nusbaum C."/>
            <person name="O'leary S."/>
            <person name="Orvis J."/>
            <person name="Pertea M."/>
            <person name="Quesneville H."/>
            <person name="Reidenbach K.R."/>
            <person name="Rogers Y.H."/>
            <person name="Roth C.W."/>
            <person name="Schneider J.R."/>
            <person name="Schatz M."/>
            <person name="Shumway M."/>
            <person name="Stanke M."/>
            <person name="Stinson E.O."/>
            <person name="Tubio J.M."/>
            <person name="Vanzee J.P."/>
            <person name="Verjovski-Almeida S."/>
            <person name="Werner D."/>
            <person name="White O."/>
            <person name="Wyder S."/>
            <person name="Zeng Q."/>
            <person name="Zhao Q."/>
            <person name="Zhao Y."/>
            <person name="Hill C.A."/>
            <person name="Raikhel A.S."/>
            <person name="Soares M.B."/>
            <person name="Knudson D.L."/>
            <person name="Lee N.H."/>
            <person name="Galagan J."/>
            <person name="Salzberg S.L."/>
            <person name="Paulsen I.T."/>
            <person name="Dimopoulos G."/>
            <person name="Collins F.H."/>
            <person name="Birren B."/>
            <person name="Fraser-Liggett C.M."/>
            <person name="Severson D.W."/>
        </authorList>
    </citation>
    <scope>NUCLEOTIDE SEQUENCE [LARGE SCALE GENOMIC DNA]</scope>
    <source>
        <strain evidence="2">Liverpool</strain>
    </source>
</reference>
<reference evidence="2" key="1">
    <citation type="submission" date="2005-10" db="EMBL/GenBank/DDBJ databases">
        <authorList>
            <person name="Loftus B.J."/>
            <person name="Nene V.M."/>
            <person name="Hannick L.I."/>
            <person name="Bidwell S."/>
            <person name="Haas B."/>
            <person name="Amedeo P."/>
            <person name="Orvis J."/>
            <person name="Wortman J.R."/>
            <person name="White O.R."/>
            <person name="Salzberg S."/>
            <person name="Shumway M."/>
            <person name="Koo H."/>
            <person name="Zhao Y."/>
            <person name="Holmes M."/>
            <person name="Miller J."/>
            <person name="Schatz M."/>
            <person name="Pop M."/>
            <person name="Pai G."/>
            <person name="Utterback T."/>
            <person name="Rogers Y.-H."/>
            <person name="Kravitz S."/>
            <person name="Fraser C.M."/>
        </authorList>
    </citation>
    <scope>NUCLEOTIDE SEQUENCE</scope>
    <source>
        <strain evidence="2">Liverpool</strain>
    </source>
</reference>
<feature type="non-terminal residue" evidence="2">
    <location>
        <position position="1"/>
    </location>
</feature>
<dbReference type="PaxDb" id="7159-AAEL016994-PA"/>
<name>J9HT14_AEDAE</name>
<keyword evidence="1" id="KW-0812">Transmembrane</keyword>
<sequence>LTSSRVTTIQVRVDRLFPNSFNFCFRFYFCVGTAGTADLLAQIVLASSITKRKPFSFIFVHKKPSENQYQPFNFNRETFNLRMIFFWKHTNY</sequence>
<evidence type="ECO:0000256" key="1">
    <source>
        <dbReference type="SAM" id="Phobius"/>
    </source>
</evidence>
<reference evidence="2" key="3">
    <citation type="submission" date="2012-09" db="EMBL/GenBank/DDBJ databases">
        <authorList>
            <consortium name="VectorBase"/>
        </authorList>
    </citation>
    <scope>NUCLEOTIDE SEQUENCE</scope>
    <source>
        <strain evidence="2">Liverpool</strain>
    </source>
</reference>
<dbReference type="HOGENOM" id="CLU_2415060_0_0_1"/>
<organism evidence="2 3">
    <name type="scientific">Aedes aegypti</name>
    <name type="common">Yellowfever mosquito</name>
    <name type="synonym">Culex aegypti</name>
    <dbReference type="NCBI Taxonomy" id="7159"/>
    <lineage>
        <taxon>Eukaryota</taxon>
        <taxon>Metazoa</taxon>
        <taxon>Ecdysozoa</taxon>
        <taxon>Arthropoda</taxon>
        <taxon>Hexapoda</taxon>
        <taxon>Insecta</taxon>
        <taxon>Pterygota</taxon>
        <taxon>Neoptera</taxon>
        <taxon>Endopterygota</taxon>
        <taxon>Diptera</taxon>
        <taxon>Nematocera</taxon>
        <taxon>Culicoidea</taxon>
        <taxon>Culicidae</taxon>
        <taxon>Culicinae</taxon>
        <taxon>Aedini</taxon>
        <taxon>Aedes</taxon>
        <taxon>Stegomyia</taxon>
    </lineage>
</organism>
<evidence type="ECO:0000313" key="2">
    <source>
        <dbReference type="EMBL" id="EJY57778.1"/>
    </source>
</evidence>
<proteinExistence type="predicted"/>
<accession>J9HT14</accession>